<keyword evidence="3" id="KW-0479">Metal-binding</keyword>
<evidence type="ECO:0000313" key="11">
    <source>
        <dbReference type="EMBL" id="KDN85611.1"/>
    </source>
</evidence>
<gene>
    <name evidence="11" type="ORF">KCH_26280</name>
</gene>
<dbReference type="Pfam" id="PF12323">
    <property type="entry name" value="HTH_OrfB_IS605"/>
    <property type="match status" value="1"/>
</dbReference>
<dbReference type="GO" id="GO:0046872">
    <property type="term" value="F:metal ion binding"/>
    <property type="evidence" value="ECO:0007669"/>
    <property type="project" value="UniProtKB-KW"/>
</dbReference>
<dbReference type="HOGENOM" id="CLU_032903_0_2_11"/>
<dbReference type="InterPro" id="IPR021027">
    <property type="entry name" value="Transposase_put_HTH"/>
</dbReference>
<evidence type="ECO:0000313" key="12">
    <source>
        <dbReference type="Proteomes" id="UP000027178"/>
    </source>
</evidence>
<evidence type="ECO:0000256" key="7">
    <source>
        <dbReference type="SAM" id="MobiDB-lite"/>
    </source>
</evidence>
<dbReference type="Pfam" id="PF07282">
    <property type="entry name" value="Cas12f1-like_TNB"/>
    <property type="match status" value="1"/>
</dbReference>
<keyword evidence="2" id="KW-0815">Transposition</keyword>
<dbReference type="InterPro" id="IPR010095">
    <property type="entry name" value="Cas12f1-like_TNB"/>
</dbReference>
<dbReference type="InterPro" id="IPR001959">
    <property type="entry name" value="Transposase"/>
</dbReference>
<keyword evidence="12" id="KW-1185">Reference proteome</keyword>
<feature type="domain" description="Transposase putative helix-turn-helix" evidence="10">
    <location>
        <begin position="6"/>
        <end position="41"/>
    </location>
</feature>
<evidence type="ECO:0000256" key="5">
    <source>
        <dbReference type="ARBA" id="ARBA00023125"/>
    </source>
</evidence>
<accession>A0A066Z5L0</accession>
<keyword evidence="5" id="KW-0238">DNA-binding</keyword>
<sequence>MTQVETLRAYKFALDPTAAQLADLARHAGAARWAFNHALGSKVAAHRQWRAAVDALVAGGMPEPQARKAVKVPVPGNQAIKKTLNGLKGDSRSDPALPDGFHGPPRPCPWWHEVSTYAFQSAFIDADRAWGNWLDSLTGRRAGGPVGYPRFKRKGRARDSFRLHHDVKKPTIRLDGYRRLQLPRLGSIRVHDSGKRLARLIAKGHAVIQSVTVFRGGNRWYASVLAKVQQDIPDKPTRAQTGRGTVGVDWGIKHLATLSQPLDPADPATLHVANPRHLDAWNRQLATAQRALSRTERGSKRRAKAARRVGAIQHRIAQRRATTVHLLTKRLATGFATVAVEDLNVRGMSASARGTVEQPGSRVRQKAGLNRGILDAAPGELRRQLTYKTSWYGSTLAVLDRWHPSSKTCSSCGTAKPKLTLSERVFTCTTCGLTIDRDHNAAVNIARHAVVPLVEGDANARRSPRPADAGRDGHAERQKREGPPPGGSPRRE</sequence>
<dbReference type="GO" id="GO:0003677">
    <property type="term" value="F:DNA binding"/>
    <property type="evidence" value="ECO:0007669"/>
    <property type="project" value="UniProtKB-KW"/>
</dbReference>
<evidence type="ECO:0000259" key="10">
    <source>
        <dbReference type="Pfam" id="PF12323"/>
    </source>
</evidence>
<dbReference type="PATRIC" id="fig|1348663.4.peg.2536"/>
<dbReference type="Proteomes" id="UP000027178">
    <property type="component" value="Unassembled WGS sequence"/>
</dbReference>
<dbReference type="Pfam" id="PF01385">
    <property type="entry name" value="OrfB_IS605"/>
    <property type="match status" value="1"/>
</dbReference>
<dbReference type="GO" id="GO:0006310">
    <property type="term" value="P:DNA recombination"/>
    <property type="evidence" value="ECO:0007669"/>
    <property type="project" value="UniProtKB-KW"/>
</dbReference>
<feature type="domain" description="Probable transposase IS891/IS1136/IS1341" evidence="8">
    <location>
        <begin position="235"/>
        <end position="350"/>
    </location>
</feature>
<comment type="caution">
    <text evidence="11">The sequence shown here is derived from an EMBL/GenBank/DDBJ whole genome shotgun (WGS) entry which is preliminary data.</text>
</comment>
<dbReference type="NCBIfam" id="NF040570">
    <property type="entry name" value="guided_TnpB"/>
    <property type="match status" value="1"/>
</dbReference>
<evidence type="ECO:0000259" key="9">
    <source>
        <dbReference type="Pfam" id="PF07282"/>
    </source>
</evidence>
<comment type="similarity">
    <text evidence="1">In the C-terminal section; belongs to the transposase 35 family.</text>
</comment>
<evidence type="ECO:0000256" key="2">
    <source>
        <dbReference type="ARBA" id="ARBA00022578"/>
    </source>
</evidence>
<name>A0A066Z5L0_9ACTN</name>
<evidence type="ECO:0000256" key="4">
    <source>
        <dbReference type="ARBA" id="ARBA00022833"/>
    </source>
</evidence>
<evidence type="ECO:0000259" key="8">
    <source>
        <dbReference type="Pfam" id="PF01385"/>
    </source>
</evidence>
<dbReference type="GO" id="GO:0032196">
    <property type="term" value="P:transposition"/>
    <property type="evidence" value="ECO:0007669"/>
    <property type="project" value="UniProtKB-KW"/>
</dbReference>
<feature type="region of interest" description="Disordered" evidence="7">
    <location>
        <begin position="456"/>
        <end position="492"/>
    </location>
</feature>
<dbReference type="eggNOG" id="COG0675">
    <property type="taxonomic scope" value="Bacteria"/>
</dbReference>
<feature type="domain" description="Cas12f1-like TNB" evidence="9">
    <location>
        <begin position="379"/>
        <end position="445"/>
    </location>
</feature>
<organism evidence="11 12">
    <name type="scientific">Kitasatospora cheerisanensis KCTC 2395</name>
    <dbReference type="NCBI Taxonomy" id="1348663"/>
    <lineage>
        <taxon>Bacteria</taxon>
        <taxon>Bacillati</taxon>
        <taxon>Actinomycetota</taxon>
        <taxon>Actinomycetes</taxon>
        <taxon>Kitasatosporales</taxon>
        <taxon>Streptomycetaceae</taxon>
        <taxon>Kitasatospora</taxon>
    </lineage>
</organism>
<evidence type="ECO:0000256" key="6">
    <source>
        <dbReference type="ARBA" id="ARBA00023172"/>
    </source>
</evidence>
<proteinExistence type="inferred from homology"/>
<evidence type="ECO:0000256" key="1">
    <source>
        <dbReference type="ARBA" id="ARBA00008761"/>
    </source>
</evidence>
<reference evidence="11 12" key="1">
    <citation type="submission" date="2014-05" db="EMBL/GenBank/DDBJ databases">
        <title>Draft Genome Sequence of Kitasatospora cheerisanensis KCTC 2395.</title>
        <authorList>
            <person name="Nam D.H."/>
        </authorList>
    </citation>
    <scope>NUCLEOTIDE SEQUENCE [LARGE SCALE GENOMIC DNA]</scope>
    <source>
        <strain evidence="11 12">KCTC 2395</strain>
    </source>
</reference>
<feature type="compositionally biased region" description="Basic and acidic residues" evidence="7">
    <location>
        <begin position="468"/>
        <end position="482"/>
    </location>
</feature>
<keyword evidence="4" id="KW-0862">Zinc</keyword>
<feature type="compositionally biased region" description="Pro residues" evidence="7">
    <location>
        <begin position="483"/>
        <end position="492"/>
    </location>
</feature>
<dbReference type="AlphaFoldDB" id="A0A066Z5L0"/>
<keyword evidence="6" id="KW-0233">DNA recombination</keyword>
<evidence type="ECO:0008006" key="13">
    <source>
        <dbReference type="Google" id="ProtNLM"/>
    </source>
</evidence>
<dbReference type="RefSeq" id="WP_244305306.1">
    <property type="nucleotide sequence ID" value="NZ_KK853997.1"/>
</dbReference>
<evidence type="ECO:0000256" key="3">
    <source>
        <dbReference type="ARBA" id="ARBA00022723"/>
    </source>
</evidence>
<protein>
    <recommendedName>
        <fullName evidence="13">Transposase</fullName>
    </recommendedName>
</protein>
<dbReference type="EMBL" id="JNBY01000081">
    <property type="protein sequence ID" value="KDN85611.1"/>
    <property type="molecule type" value="Genomic_DNA"/>
</dbReference>